<accession>A0A9P4LX77</accession>
<feature type="transmembrane region" description="Helical" evidence="1">
    <location>
        <begin position="137"/>
        <end position="158"/>
    </location>
</feature>
<dbReference type="EMBL" id="ML978718">
    <property type="protein sequence ID" value="KAF2087857.1"/>
    <property type="molecule type" value="Genomic_DNA"/>
</dbReference>
<keyword evidence="1" id="KW-1133">Transmembrane helix</keyword>
<evidence type="ECO:0000313" key="2">
    <source>
        <dbReference type="EMBL" id="KAF2087857.1"/>
    </source>
</evidence>
<sequence>MPRTLPKQSQPKPMWKLPELRENLLYKPAIPPGITRLSWRDDGFFGLEHWHDYFEIRESGVLKLAASAKPRLRNAQIQRYRTRLPRTFWWESRARRRHVYFVGCGSYWPKLFYVAVALSIPLELGLFLTWIYCGLSWLVFGAGYRWAFLFGFSLLVWVKVGATTRSMNLAAERDAVLYVRQL</sequence>
<dbReference type="Proteomes" id="UP000799776">
    <property type="component" value="Unassembled WGS sequence"/>
</dbReference>
<keyword evidence="3" id="KW-1185">Reference proteome</keyword>
<proteinExistence type="predicted"/>
<organism evidence="2 3">
    <name type="scientific">Saccharata proteae CBS 121410</name>
    <dbReference type="NCBI Taxonomy" id="1314787"/>
    <lineage>
        <taxon>Eukaryota</taxon>
        <taxon>Fungi</taxon>
        <taxon>Dikarya</taxon>
        <taxon>Ascomycota</taxon>
        <taxon>Pezizomycotina</taxon>
        <taxon>Dothideomycetes</taxon>
        <taxon>Dothideomycetes incertae sedis</taxon>
        <taxon>Botryosphaeriales</taxon>
        <taxon>Saccharataceae</taxon>
        <taxon>Saccharata</taxon>
    </lineage>
</organism>
<evidence type="ECO:0000256" key="1">
    <source>
        <dbReference type="SAM" id="Phobius"/>
    </source>
</evidence>
<comment type="caution">
    <text evidence="2">The sequence shown here is derived from an EMBL/GenBank/DDBJ whole genome shotgun (WGS) entry which is preliminary data.</text>
</comment>
<protein>
    <submittedName>
        <fullName evidence="2">Uncharacterized protein</fullName>
    </submittedName>
</protein>
<name>A0A9P4LX77_9PEZI</name>
<evidence type="ECO:0000313" key="3">
    <source>
        <dbReference type="Proteomes" id="UP000799776"/>
    </source>
</evidence>
<keyword evidence="1" id="KW-0472">Membrane</keyword>
<gene>
    <name evidence="2" type="ORF">K490DRAFT_65137</name>
</gene>
<reference evidence="2" key="1">
    <citation type="journal article" date="2020" name="Stud. Mycol.">
        <title>101 Dothideomycetes genomes: a test case for predicting lifestyles and emergence of pathogens.</title>
        <authorList>
            <person name="Haridas S."/>
            <person name="Albert R."/>
            <person name="Binder M."/>
            <person name="Bloem J."/>
            <person name="Labutti K."/>
            <person name="Salamov A."/>
            <person name="Andreopoulos B."/>
            <person name="Baker S."/>
            <person name="Barry K."/>
            <person name="Bills G."/>
            <person name="Bluhm B."/>
            <person name="Cannon C."/>
            <person name="Castanera R."/>
            <person name="Culley D."/>
            <person name="Daum C."/>
            <person name="Ezra D."/>
            <person name="Gonzalez J."/>
            <person name="Henrissat B."/>
            <person name="Kuo A."/>
            <person name="Liang C."/>
            <person name="Lipzen A."/>
            <person name="Lutzoni F."/>
            <person name="Magnuson J."/>
            <person name="Mondo S."/>
            <person name="Nolan M."/>
            <person name="Ohm R."/>
            <person name="Pangilinan J."/>
            <person name="Park H.-J."/>
            <person name="Ramirez L."/>
            <person name="Alfaro M."/>
            <person name="Sun H."/>
            <person name="Tritt A."/>
            <person name="Yoshinaga Y."/>
            <person name="Zwiers L.-H."/>
            <person name="Turgeon B."/>
            <person name="Goodwin S."/>
            <person name="Spatafora J."/>
            <person name="Crous P."/>
            <person name="Grigoriev I."/>
        </authorList>
    </citation>
    <scope>NUCLEOTIDE SEQUENCE</scope>
    <source>
        <strain evidence="2">CBS 121410</strain>
    </source>
</reference>
<dbReference type="AlphaFoldDB" id="A0A9P4LX77"/>
<keyword evidence="1" id="KW-0812">Transmembrane</keyword>